<protein>
    <submittedName>
        <fullName evidence="3">Endonuclease I family protein</fullName>
    </submittedName>
</protein>
<name>A0ABV6GFW9_9BACI</name>
<dbReference type="GO" id="GO:0004519">
    <property type="term" value="F:endonuclease activity"/>
    <property type="evidence" value="ECO:0007669"/>
    <property type="project" value="UniProtKB-KW"/>
</dbReference>
<proteinExistence type="predicted"/>
<keyword evidence="4" id="KW-1185">Reference proteome</keyword>
<keyword evidence="3" id="KW-0255">Endonuclease</keyword>
<dbReference type="Pfam" id="PF04231">
    <property type="entry name" value="Endonuclease_1"/>
    <property type="match status" value="1"/>
</dbReference>
<dbReference type="Proteomes" id="UP001589854">
    <property type="component" value="Unassembled WGS sequence"/>
</dbReference>
<keyword evidence="2" id="KW-0378">Hydrolase</keyword>
<dbReference type="SUPFAM" id="SSF54060">
    <property type="entry name" value="His-Me finger endonucleases"/>
    <property type="match status" value="1"/>
</dbReference>
<dbReference type="PANTHER" id="PTHR33607">
    <property type="entry name" value="ENDONUCLEASE-1"/>
    <property type="match status" value="1"/>
</dbReference>
<dbReference type="RefSeq" id="WP_378935004.1">
    <property type="nucleotide sequence ID" value="NZ_JBHLVO010000011.1"/>
</dbReference>
<reference evidence="3 4" key="1">
    <citation type="submission" date="2024-09" db="EMBL/GenBank/DDBJ databases">
        <authorList>
            <person name="Sun Q."/>
            <person name="Mori K."/>
        </authorList>
    </citation>
    <scope>NUCLEOTIDE SEQUENCE [LARGE SCALE GENOMIC DNA]</scope>
    <source>
        <strain evidence="3 4">CCM 7228</strain>
    </source>
</reference>
<dbReference type="InterPro" id="IPR007346">
    <property type="entry name" value="Endonuclease-I"/>
</dbReference>
<organism evidence="3 4">
    <name type="scientific">Metabacillus herbersteinensis</name>
    <dbReference type="NCBI Taxonomy" id="283816"/>
    <lineage>
        <taxon>Bacteria</taxon>
        <taxon>Bacillati</taxon>
        <taxon>Bacillota</taxon>
        <taxon>Bacilli</taxon>
        <taxon>Bacillales</taxon>
        <taxon>Bacillaceae</taxon>
        <taxon>Metabacillus</taxon>
    </lineage>
</organism>
<keyword evidence="1" id="KW-0540">Nuclease</keyword>
<gene>
    <name evidence="3" type="ORF">ACFFIX_14075</name>
</gene>
<comment type="caution">
    <text evidence="3">The sequence shown here is derived from an EMBL/GenBank/DDBJ whole genome shotgun (WGS) entry which is preliminary data.</text>
</comment>
<evidence type="ECO:0000256" key="1">
    <source>
        <dbReference type="ARBA" id="ARBA00022722"/>
    </source>
</evidence>
<dbReference type="EMBL" id="JBHLVO010000011">
    <property type="protein sequence ID" value="MFC0272561.1"/>
    <property type="molecule type" value="Genomic_DNA"/>
</dbReference>
<dbReference type="PANTHER" id="PTHR33607:SF2">
    <property type="entry name" value="ENDONUCLEASE-1"/>
    <property type="match status" value="1"/>
</dbReference>
<sequence length="275" mass="32659">MNTIKLRNLSSLGLEELLQECRSTRIQVKTDSKAYYDVDKDYPIIKEYYADIEHNGRTISKEKLHQLLESSHQHTLAYDPSRYLYPWVDLQSDGNLKSLYSGKQRNPEAVIAEDFKLQQLSKPNEDVLYNCEHVVPQSWFNKAQPMKGDLHHLFTCERDCNQRRSNYPYHDFEDYEPVISVSDILKHCGKYEESKFEPEYGKGIVARAMMYFLVRYPNRLQEPNAARIDLELLIKWHEDYPVSTYEKHRNLAIYELQGNRNPFIDYPDWVYKAFI</sequence>
<accession>A0ABV6GFW9</accession>
<evidence type="ECO:0000256" key="2">
    <source>
        <dbReference type="ARBA" id="ARBA00022801"/>
    </source>
</evidence>
<dbReference type="InterPro" id="IPR044925">
    <property type="entry name" value="His-Me_finger_sf"/>
</dbReference>
<evidence type="ECO:0000313" key="4">
    <source>
        <dbReference type="Proteomes" id="UP001589854"/>
    </source>
</evidence>
<evidence type="ECO:0000313" key="3">
    <source>
        <dbReference type="EMBL" id="MFC0272561.1"/>
    </source>
</evidence>